<protein>
    <recommendedName>
        <fullName evidence="3">histidine kinase</fullName>
        <ecNumber evidence="3">2.7.13.3</ecNumber>
    </recommendedName>
</protein>
<evidence type="ECO:0000256" key="1">
    <source>
        <dbReference type="ARBA" id="ARBA00000085"/>
    </source>
</evidence>
<dbReference type="SUPFAM" id="SSF47384">
    <property type="entry name" value="Homodimeric domain of signal transducing histidine kinase"/>
    <property type="match status" value="1"/>
</dbReference>
<evidence type="ECO:0000256" key="6">
    <source>
        <dbReference type="ARBA" id="ARBA00022692"/>
    </source>
</evidence>
<dbReference type="InterPro" id="IPR005467">
    <property type="entry name" value="His_kinase_dom"/>
</dbReference>
<keyword evidence="7" id="KW-0418">Kinase</keyword>
<feature type="transmembrane region" description="Helical" evidence="11">
    <location>
        <begin position="80"/>
        <end position="103"/>
    </location>
</feature>
<feature type="transmembrane region" description="Helical" evidence="11">
    <location>
        <begin position="12"/>
        <end position="35"/>
    </location>
</feature>
<dbReference type="EC" id="2.7.13.3" evidence="3"/>
<keyword evidence="4" id="KW-0597">Phosphoprotein</keyword>
<comment type="caution">
    <text evidence="14">The sequence shown here is derived from an EMBL/GenBank/DDBJ whole genome shotgun (WGS) entry which is preliminary data.</text>
</comment>
<feature type="domain" description="Histidine kinase" evidence="12">
    <location>
        <begin position="166"/>
        <end position="382"/>
    </location>
</feature>
<evidence type="ECO:0000313" key="14">
    <source>
        <dbReference type="EMBL" id="PRZ43669.1"/>
    </source>
</evidence>
<dbReference type="Gene3D" id="3.30.565.10">
    <property type="entry name" value="Histidine kinase-like ATPase, C-terminal domain"/>
    <property type="match status" value="1"/>
</dbReference>
<comment type="subcellular location">
    <subcellularLocation>
        <location evidence="2">Cell membrane</location>
    </subcellularLocation>
</comment>
<dbReference type="InterPro" id="IPR004358">
    <property type="entry name" value="Sig_transdc_His_kin-like_C"/>
</dbReference>
<evidence type="ECO:0000256" key="8">
    <source>
        <dbReference type="ARBA" id="ARBA00022989"/>
    </source>
</evidence>
<dbReference type="Gene3D" id="6.10.340.10">
    <property type="match status" value="1"/>
</dbReference>
<dbReference type="PROSITE" id="PS50885">
    <property type="entry name" value="HAMP"/>
    <property type="match status" value="1"/>
</dbReference>
<evidence type="ECO:0000313" key="15">
    <source>
        <dbReference type="Proteomes" id="UP000237752"/>
    </source>
</evidence>
<feature type="domain" description="HAMP" evidence="13">
    <location>
        <begin position="104"/>
        <end position="158"/>
    </location>
</feature>
<dbReference type="SMART" id="SM00388">
    <property type="entry name" value="HisKA"/>
    <property type="match status" value="1"/>
</dbReference>
<dbReference type="PRINTS" id="PR00344">
    <property type="entry name" value="BCTRLSENSOR"/>
</dbReference>
<dbReference type="Pfam" id="PF02518">
    <property type="entry name" value="HATPase_c"/>
    <property type="match status" value="1"/>
</dbReference>
<evidence type="ECO:0000256" key="5">
    <source>
        <dbReference type="ARBA" id="ARBA00022679"/>
    </source>
</evidence>
<dbReference type="PANTHER" id="PTHR45436:SF5">
    <property type="entry name" value="SENSOR HISTIDINE KINASE TRCS"/>
    <property type="match status" value="1"/>
</dbReference>
<gene>
    <name evidence="14" type="ORF">CLV47_102360</name>
</gene>
<evidence type="ECO:0000256" key="3">
    <source>
        <dbReference type="ARBA" id="ARBA00012438"/>
    </source>
</evidence>
<evidence type="ECO:0000259" key="13">
    <source>
        <dbReference type="PROSITE" id="PS50885"/>
    </source>
</evidence>
<organism evidence="14 15">
    <name type="scientific">Antricoccus suffuscus</name>
    <dbReference type="NCBI Taxonomy" id="1629062"/>
    <lineage>
        <taxon>Bacteria</taxon>
        <taxon>Bacillati</taxon>
        <taxon>Actinomycetota</taxon>
        <taxon>Actinomycetes</taxon>
        <taxon>Geodermatophilales</taxon>
        <taxon>Antricoccaceae</taxon>
        <taxon>Antricoccus</taxon>
    </lineage>
</organism>
<keyword evidence="8 11" id="KW-1133">Transmembrane helix</keyword>
<dbReference type="EMBL" id="PVUE01000002">
    <property type="protein sequence ID" value="PRZ43669.1"/>
    <property type="molecule type" value="Genomic_DNA"/>
</dbReference>
<dbReference type="Gene3D" id="1.10.287.130">
    <property type="match status" value="1"/>
</dbReference>
<evidence type="ECO:0000256" key="2">
    <source>
        <dbReference type="ARBA" id="ARBA00004236"/>
    </source>
</evidence>
<dbReference type="InterPro" id="IPR050428">
    <property type="entry name" value="TCS_sensor_his_kinase"/>
</dbReference>
<dbReference type="InterPro" id="IPR003660">
    <property type="entry name" value="HAMP_dom"/>
</dbReference>
<reference evidence="14 15" key="1">
    <citation type="submission" date="2018-03" db="EMBL/GenBank/DDBJ databases">
        <title>Genomic Encyclopedia of Archaeal and Bacterial Type Strains, Phase II (KMG-II): from individual species to whole genera.</title>
        <authorList>
            <person name="Goeker M."/>
        </authorList>
    </citation>
    <scope>NUCLEOTIDE SEQUENCE [LARGE SCALE GENOMIC DNA]</scope>
    <source>
        <strain evidence="14 15">DSM 100065</strain>
    </source>
</reference>
<dbReference type="InterPro" id="IPR036890">
    <property type="entry name" value="HATPase_C_sf"/>
</dbReference>
<dbReference type="PROSITE" id="PS50109">
    <property type="entry name" value="HIS_KIN"/>
    <property type="match status" value="1"/>
</dbReference>
<sequence>MPAVRLGLRMRLALACAFLSASISILGVLMSMLVVDNSIEAALQFAPGQIIQITIPGHIEGQAEGTAVVNAVRKNAAETLLLRGLLISAFSALLGGGAGYIIAARALGPVAEVTAAARRIAAGAMLKERIALPGAHDELRDLADTFDAMLERLDRSFDAQRRFVANASHELRTPLSIMRTEVEVTLADPDASVPDLREMGAVVLDATERANNLVEALLVLAKVESQIDQGLDKVSEYDLADAVPLAVSAMASKAQAHDLTIEELTKPALLLGDPRLLEQLVANLVQNAVNHNIDGGMIWIELTTDSAMAVLTISNTGQVLDPDITEELFAPFRRAADRTRSEGTGLGLSIVNAIVMAHRGRVVARARAEGGLDVIVRIPLASAGELESD</sequence>
<evidence type="ECO:0000256" key="10">
    <source>
        <dbReference type="ARBA" id="ARBA00023136"/>
    </source>
</evidence>
<dbReference type="AlphaFoldDB" id="A0A2T1A500"/>
<evidence type="ECO:0000256" key="4">
    <source>
        <dbReference type="ARBA" id="ARBA00022553"/>
    </source>
</evidence>
<keyword evidence="5" id="KW-0808">Transferase</keyword>
<dbReference type="OrthoDB" id="9786919at2"/>
<name>A0A2T1A500_9ACTN</name>
<dbReference type="SUPFAM" id="SSF158472">
    <property type="entry name" value="HAMP domain-like"/>
    <property type="match status" value="1"/>
</dbReference>
<dbReference type="SMART" id="SM00304">
    <property type="entry name" value="HAMP"/>
    <property type="match status" value="1"/>
</dbReference>
<dbReference type="RefSeq" id="WP_146135281.1">
    <property type="nucleotide sequence ID" value="NZ_PVUE01000002.1"/>
</dbReference>
<evidence type="ECO:0000256" key="11">
    <source>
        <dbReference type="SAM" id="Phobius"/>
    </source>
</evidence>
<proteinExistence type="predicted"/>
<dbReference type="GO" id="GO:0005886">
    <property type="term" value="C:plasma membrane"/>
    <property type="evidence" value="ECO:0007669"/>
    <property type="project" value="UniProtKB-SubCell"/>
</dbReference>
<dbReference type="Proteomes" id="UP000237752">
    <property type="component" value="Unassembled WGS sequence"/>
</dbReference>
<comment type="catalytic activity">
    <reaction evidence="1">
        <text>ATP + protein L-histidine = ADP + protein N-phospho-L-histidine.</text>
        <dbReference type="EC" id="2.7.13.3"/>
    </reaction>
</comment>
<dbReference type="InterPro" id="IPR036097">
    <property type="entry name" value="HisK_dim/P_sf"/>
</dbReference>
<keyword evidence="10 11" id="KW-0472">Membrane</keyword>
<keyword evidence="9" id="KW-0902">Two-component regulatory system</keyword>
<dbReference type="CDD" id="cd00082">
    <property type="entry name" value="HisKA"/>
    <property type="match status" value="1"/>
</dbReference>
<dbReference type="Pfam" id="PF00512">
    <property type="entry name" value="HisKA"/>
    <property type="match status" value="1"/>
</dbReference>
<dbReference type="PANTHER" id="PTHR45436">
    <property type="entry name" value="SENSOR HISTIDINE KINASE YKOH"/>
    <property type="match status" value="1"/>
</dbReference>
<dbReference type="SMART" id="SM00387">
    <property type="entry name" value="HATPase_c"/>
    <property type="match status" value="1"/>
</dbReference>
<dbReference type="InterPro" id="IPR003594">
    <property type="entry name" value="HATPase_dom"/>
</dbReference>
<evidence type="ECO:0000256" key="7">
    <source>
        <dbReference type="ARBA" id="ARBA00022777"/>
    </source>
</evidence>
<evidence type="ECO:0000256" key="9">
    <source>
        <dbReference type="ARBA" id="ARBA00023012"/>
    </source>
</evidence>
<evidence type="ECO:0000259" key="12">
    <source>
        <dbReference type="PROSITE" id="PS50109"/>
    </source>
</evidence>
<accession>A0A2T1A500</accession>
<dbReference type="InterPro" id="IPR003661">
    <property type="entry name" value="HisK_dim/P_dom"/>
</dbReference>
<keyword evidence="15" id="KW-1185">Reference proteome</keyword>
<dbReference type="GO" id="GO:0000155">
    <property type="term" value="F:phosphorelay sensor kinase activity"/>
    <property type="evidence" value="ECO:0007669"/>
    <property type="project" value="InterPro"/>
</dbReference>
<dbReference type="SUPFAM" id="SSF55874">
    <property type="entry name" value="ATPase domain of HSP90 chaperone/DNA topoisomerase II/histidine kinase"/>
    <property type="match status" value="1"/>
</dbReference>
<keyword evidence="6 11" id="KW-0812">Transmembrane</keyword>
<dbReference type="Pfam" id="PF00672">
    <property type="entry name" value="HAMP"/>
    <property type="match status" value="1"/>
</dbReference>